<dbReference type="CDD" id="cd00190">
    <property type="entry name" value="Tryp_SPc"/>
    <property type="match status" value="1"/>
</dbReference>
<dbReference type="InterPro" id="IPR033116">
    <property type="entry name" value="TRYPSIN_SER"/>
</dbReference>
<dbReference type="EC" id="3.4.21.10" evidence="2"/>
<dbReference type="PRINTS" id="PR00722">
    <property type="entry name" value="CHYMOTRYPSIN"/>
</dbReference>
<dbReference type="PANTHER" id="PTHR24252">
    <property type="entry name" value="ACROSIN-RELATED"/>
    <property type="match status" value="1"/>
</dbReference>
<dbReference type="FunFam" id="2.40.10.10:FF:000003">
    <property type="entry name" value="Transmembrane serine protease 3"/>
    <property type="match status" value="1"/>
</dbReference>
<evidence type="ECO:0000256" key="3">
    <source>
        <dbReference type="ARBA" id="ARBA00017161"/>
    </source>
</evidence>
<dbReference type="InterPro" id="IPR043504">
    <property type="entry name" value="Peptidase_S1_PA_chymotrypsin"/>
</dbReference>
<dbReference type="EMBL" id="OZ035827">
    <property type="protein sequence ID" value="CAL1606106.1"/>
    <property type="molecule type" value="Genomic_DNA"/>
</dbReference>
<organism evidence="10 11">
    <name type="scientific">Knipowitschia caucasica</name>
    <name type="common">Caucasian dwarf goby</name>
    <name type="synonym">Pomatoschistus caucasicus</name>
    <dbReference type="NCBI Taxonomy" id="637954"/>
    <lineage>
        <taxon>Eukaryota</taxon>
        <taxon>Metazoa</taxon>
        <taxon>Chordata</taxon>
        <taxon>Craniata</taxon>
        <taxon>Vertebrata</taxon>
        <taxon>Euteleostomi</taxon>
        <taxon>Actinopterygii</taxon>
        <taxon>Neopterygii</taxon>
        <taxon>Teleostei</taxon>
        <taxon>Neoteleostei</taxon>
        <taxon>Acanthomorphata</taxon>
        <taxon>Gobiaria</taxon>
        <taxon>Gobiiformes</taxon>
        <taxon>Gobioidei</taxon>
        <taxon>Gobiidae</taxon>
        <taxon>Gobiinae</taxon>
        <taxon>Knipowitschia</taxon>
    </lineage>
</organism>
<keyword evidence="6 8" id="KW-0720">Serine protease</keyword>
<dbReference type="GO" id="GO:0004252">
    <property type="term" value="F:serine-type endopeptidase activity"/>
    <property type="evidence" value="ECO:0007669"/>
    <property type="project" value="InterPro"/>
</dbReference>
<evidence type="ECO:0000256" key="1">
    <source>
        <dbReference type="ARBA" id="ARBA00001656"/>
    </source>
</evidence>
<evidence type="ECO:0000259" key="9">
    <source>
        <dbReference type="PROSITE" id="PS50240"/>
    </source>
</evidence>
<evidence type="ECO:0000256" key="5">
    <source>
        <dbReference type="ARBA" id="ARBA00022801"/>
    </source>
</evidence>
<keyword evidence="11" id="KW-1185">Reference proteome</keyword>
<dbReference type="PROSITE" id="PS00134">
    <property type="entry name" value="TRYPSIN_HIS"/>
    <property type="match status" value="1"/>
</dbReference>
<dbReference type="InterPro" id="IPR001254">
    <property type="entry name" value="Trypsin_dom"/>
</dbReference>
<dbReference type="Gene3D" id="2.40.10.10">
    <property type="entry name" value="Trypsin-like serine proteases"/>
    <property type="match status" value="1"/>
</dbReference>
<evidence type="ECO:0000256" key="4">
    <source>
        <dbReference type="ARBA" id="ARBA00022670"/>
    </source>
</evidence>
<proteinExistence type="predicted"/>
<dbReference type="PROSITE" id="PS50240">
    <property type="entry name" value="TRYPSIN_DOM"/>
    <property type="match status" value="1"/>
</dbReference>
<reference evidence="10 11" key="1">
    <citation type="submission" date="2024-04" db="EMBL/GenBank/DDBJ databases">
        <authorList>
            <person name="Waldvogel A.-M."/>
            <person name="Schoenle A."/>
        </authorList>
    </citation>
    <scope>NUCLEOTIDE SEQUENCE [LARGE SCALE GENOMIC DNA]</scope>
</reference>
<dbReference type="GO" id="GO:0006508">
    <property type="term" value="P:proteolysis"/>
    <property type="evidence" value="ECO:0007669"/>
    <property type="project" value="UniProtKB-KW"/>
</dbReference>
<dbReference type="PANTHER" id="PTHR24252:SF8">
    <property type="entry name" value="ACROSIN"/>
    <property type="match status" value="1"/>
</dbReference>
<name>A0AAV2LYI7_KNICA</name>
<protein>
    <recommendedName>
        <fullName evidence="3">Acrosin</fullName>
        <ecNumber evidence="2">3.4.21.10</ecNumber>
    </recommendedName>
</protein>
<accession>A0AAV2LYI7</accession>
<keyword evidence="4 8" id="KW-0645">Protease</keyword>
<evidence type="ECO:0000256" key="2">
    <source>
        <dbReference type="ARBA" id="ARBA00012050"/>
    </source>
</evidence>
<evidence type="ECO:0000313" key="11">
    <source>
        <dbReference type="Proteomes" id="UP001497482"/>
    </source>
</evidence>
<evidence type="ECO:0000256" key="7">
    <source>
        <dbReference type="ARBA" id="ARBA00023157"/>
    </source>
</evidence>
<evidence type="ECO:0000313" key="10">
    <source>
        <dbReference type="EMBL" id="CAL1606106.1"/>
    </source>
</evidence>
<dbReference type="SMART" id="SM00020">
    <property type="entry name" value="Tryp_SPc"/>
    <property type="match status" value="1"/>
</dbReference>
<keyword evidence="5 8" id="KW-0378">Hydrolase</keyword>
<dbReference type="SUPFAM" id="SSF50494">
    <property type="entry name" value="Trypsin-like serine proteases"/>
    <property type="match status" value="1"/>
</dbReference>
<dbReference type="InterPro" id="IPR009003">
    <property type="entry name" value="Peptidase_S1_PA"/>
</dbReference>
<evidence type="ECO:0000256" key="6">
    <source>
        <dbReference type="ARBA" id="ARBA00022825"/>
    </source>
</evidence>
<feature type="domain" description="Peptidase S1" evidence="9">
    <location>
        <begin position="56"/>
        <end position="293"/>
    </location>
</feature>
<dbReference type="PROSITE" id="PS00135">
    <property type="entry name" value="TRYPSIN_SER"/>
    <property type="match status" value="1"/>
</dbReference>
<comment type="catalytic activity">
    <reaction evidence="1">
        <text>Preferential cleavage: Arg-|-Xaa, Lys-|-Xaa.</text>
        <dbReference type="EC" id="3.4.21.10"/>
    </reaction>
</comment>
<gene>
    <name evidence="10" type="ORF">KC01_LOCUS33358</name>
</gene>
<dbReference type="Pfam" id="PF00089">
    <property type="entry name" value="Trypsin"/>
    <property type="match status" value="1"/>
</dbReference>
<dbReference type="AlphaFoldDB" id="A0AAV2LYI7"/>
<sequence>MDEEEQGGFEEETVRELCTRLCALAESKIFRLDAVHNKQDGCGLRFLVAPPGGSRIVGGQEAMAGAWPWQVSIQIFSHHLCGGSILNPVWVLSASHCFNKEISKRHFRVVAGMATLSQLGEQAQVRYITKIQIHSDYNTTTLDNDVALLQLDSPWNFTDFVHPICIPRTEYEEASLNFSQCFISGWGSTYYGGPGVDSLQEAEVEMIDRQTCNQIHWYNKRITENMLCAGHESGAADSCQGDSGGPLQCYSEEEARFYLLGVTSFGYNCATPFKPGVYVRTSRYWQWIDTEQHRSASPQSSSSSALILLSVGLLLHQFSL</sequence>
<dbReference type="InterPro" id="IPR018114">
    <property type="entry name" value="TRYPSIN_HIS"/>
</dbReference>
<dbReference type="InterPro" id="IPR001314">
    <property type="entry name" value="Peptidase_S1A"/>
</dbReference>
<keyword evidence="7" id="KW-1015">Disulfide bond</keyword>
<dbReference type="Proteomes" id="UP001497482">
    <property type="component" value="Chromosome 5"/>
</dbReference>
<evidence type="ECO:0000256" key="8">
    <source>
        <dbReference type="RuleBase" id="RU363034"/>
    </source>
</evidence>